<comment type="similarity">
    <text evidence="5">Belongs to the FlgI family.</text>
</comment>
<evidence type="ECO:0000313" key="6">
    <source>
        <dbReference type="EMBL" id="OGM05162.1"/>
    </source>
</evidence>
<protein>
    <recommendedName>
        <fullName evidence="5">Flagellar P-ring protein</fullName>
    </recommendedName>
    <alternativeName>
        <fullName evidence="5">Basal body P-ring protein</fullName>
    </alternativeName>
</protein>
<dbReference type="InterPro" id="IPR001782">
    <property type="entry name" value="Flag_FlgI"/>
</dbReference>
<comment type="function">
    <text evidence="1 5">Assembles around the rod to form the L-ring and probably protects the motor/basal body from shearing forces during rotation.</text>
</comment>
<dbReference type="PANTHER" id="PTHR30381:SF0">
    <property type="entry name" value="FLAGELLAR P-RING PROTEIN"/>
    <property type="match status" value="1"/>
</dbReference>
<comment type="subcellular location">
    <subcellularLocation>
        <location evidence="2 5">Bacterial flagellum basal body</location>
    </subcellularLocation>
</comment>
<keyword evidence="3" id="KW-0732">Signal</keyword>
<organism evidence="6 7">
    <name type="scientific">Candidatus Wallbacteria bacterium GWC2_49_35</name>
    <dbReference type="NCBI Taxonomy" id="1817813"/>
    <lineage>
        <taxon>Bacteria</taxon>
        <taxon>Candidatus Walliibacteriota</taxon>
    </lineage>
</organism>
<comment type="caution">
    <text evidence="6">The sequence shown here is derived from an EMBL/GenBank/DDBJ whole genome shotgun (WGS) entry which is preliminary data.</text>
</comment>
<dbReference type="STRING" id="1817813.A2008_01240"/>
<keyword evidence="4 5" id="KW-0975">Bacterial flagellum</keyword>
<proteinExistence type="inferred from homology"/>
<evidence type="ECO:0000256" key="1">
    <source>
        <dbReference type="ARBA" id="ARBA00002591"/>
    </source>
</evidence>
<dbReference type="HAMAP" id="MF_00416">
    <property type="entry name" value="FlgI"/>
    <property type="match status" value="1"/>
</dbReference>
<dbReference type="GO" id="GO:0030288">
    <property type="term" value="C:outer membrane-bounded periplasmic space"/>
    <property type="evidence" value="ECO:0007669"/>
    <property type="project" value="InterPro"/>
</dbReference>
<dbReference type="Pfam" id="PF02119">
    <property type="entry name" value="FlgI"/>
    <property type="match status" value="1"/>
</dbReference>
<dbReference type="Proteomes" id="UP000178735">
    <property type="component" value="Unassembled WGS sequence"/>
</dbReference>
<accession>A0A1F7WQY0</accession>
<dbReference type="GO" id="GO:0009428">
    <property type="term" value="C:bacterial-type flagellum basal body, distal rod, P ring"/>
    <property type="evidence" value="ECO:0007669"/>
    <property type="project" value="InterPro"/>
</dbReference>
<evidence type="ECO:0000256" key="2">
    <source>
        <dbReference type="ARBA" id="ARBA00004117"/>
    </source>
</evidence>
<name>A0A1F7WQY0_9BACT</name>
<dbReference type="GO" id="GO:0071973">
    <property type="term" value="P:bacterial-type flagellum-dependent cell motility"/>
    <property type="evidence" value="ECO:0007669"/>
    <property type="project" value="InterPro"/>
</dbReference>
<evidence type="ECO:0000256" key="4">
    <source>
        <dbReference type="ARBA" id="ARBA00023143"/>
    </source>
</evidence>
<dbReference type="AlphaFoldDB" id="A0A1F7WQY0"/>
<dbReference type="PRINTS" id="PR01010">
    <property type="entry name" value="FLGPRINGFLGI"/>
</dbReference>
<sequence length="363" mass="37688">MKRAVAVFICAVFIFNFLSAAYAGVITRIKDIARIGGVRENQLVGYGVVVGLEGSGDKNIMTAQSIVNMLKSFDVTLDPKTLKAQNSAAVMVTANVMPFMCEGDKLDVVVSSIGDAKSIQGGVLLQTPLKGANGKVYAVAQGPVSMGQLGSSQQSAGGVKLHPLVARIPGGAIIEREITSDFVEDEKIEIVLNKKDFSTANAVAGVICDKFGDGFARAKNAGVVTVRVPSSFEDNVVGFLAAVESLLVQTDSASKIVINEKTGTIVMGDDVRISPVAISHNGIKLKVADNAPQGAPGAGAAQNAPAARAVKPGEKNIIYLNAGSTVRDMVDALNEMGAYAKDIIAIIQAMKAAGAIQSDIEVI</sequence>
<dbReference type="PANTHER" id="PTHR30381">
    <property type="entry name" value="FLAGELLAR P-RING PERIPLASMIC PROTEIN FLGI"/>
    <property type="match status" value="1"/>
</dbReference>
<dbReference type="NCBIfam" id="NF003676">
    <property type="entry name" value="PRK05303.1"/>
    <property type="match status" value="1"/>
</dbReference>
<comment type="subunit">
    <text evidence="5">The basal body constitutes a major portion of the flagellar organelle and consists of four rings (L,P,S, and M) mounted on a central rod.</text>
</comment>
<dbReference type="GO" id="GO:0005198">
    <property type="term" value="F:structural molecule activity"/>
    <property type="evidence" value="ECO:0007669"/>
    <property type="project" value="InterPro"/>
</dbReference>
<dbReference type="EMBL" id="MGFH01000122">
    <property type="protein sequence ID" value="OGM05162.1"/>
    <property type="molecule type" value="Genomic_DNA"/>
</dbReference>
<evidence type="ECO:0000313" key="7">
    <source>
        <dbReference type="Proteomes" id="UP000178735"/>
    </source>
</evidence>
<evidence type="ECO:0000256" key="5">
    <source>
        <dbReference type="HAMAP-Rule" id="MF_00416"/>
    </source>
</evidence>
<gene>
    <name evidence="5" type="primary">flgI</name>
    <name evidence="6" type="ORF">A2008_01240</name>
</gene>
<evidence type="ECO:0000256" key="3">
    <source>
        <dbReference type="ARBA" id="ARBA00022729"/>
    </source>
</evidence>
<reference evidence="6 7" key="1">
    <citation type="journal article" date="2016" name="Nat. Commun.">
        <title>Thousands of microbial genomes shed light on interconnected biogeochemical processes in an aquifer system.</title>
        <authorList>
            <person name="Anantharaman K."/>
            <person name="Brown C.T."/>
            <person name="Hug L.A."/>
            <person name="Sharon I."/>
            <person name="Castelle C.J."/>
            <person name="Probst A.J."/>
            <person name="Thomas B.C."/>
            <person name="Singh A."/>
            <person name="Wilkins M.J."/>
            <person name="Karaoz U."/>
            <person name="Brodie E.L."/>
            <person name="Williams K.H."/>
            <person name="Hubbard S.S."/>
            <person name="Banfield J.F."/>
        </authorList>
    </citation>
    <scope>NUCLEOTIDE SEQUENCE [LARGE SCALE GENOMIC DNA]</scope>
</reference>